<feature type="compositionally biased region" description="Acidic residues" evidence="1">
    <location>
        <begin position="730"/>
        <end position="750"/>
    </location>
</feature>
<evidence type="ECO:0000256" key="1">
    <source>
        <dbReference type="SAM" id="MobiDB-lite"/>
    </source>
</evidence>
<feature type="region of interest" description="Disordered" evidence="1">
    <location>
        <begin position="338"/>
        <end position="466"/>
    </location>
</feature>
<dbReference type="RefSeq" id="XP_030895304.1">
    <property type="nucleotide sequence ID" value="XM_031039444.1"/>
</dbReference>
<dbReference type="InterPro" id="IPR031532">
    <property type="entry name" value="DUF4702"/>
</dbReference>
<feature type="compositionally biased region" description="Low complexity" evidence="1">
    <location>
        <begin position="153"/>
        <end position="164"/>
    </location>
</feature>
<feature type="region of interest" description="Disordered" evidence="1">
    <location>
        <begin position="247"/>
        <end position="267"/>
    </location>
</feature>
<evidence type="ECO:0000313" key="2">
    <source>
        <dbReference type="Proteomes" id="UP000245341"/>
    </source>
</evidence>
<dbReference type="CTD" id="164592"/>
<feature type="compositionally biased region" description="Polar residues" evidence="1">
    <location>
        <begin position="622"/>
        <end position="633"/>
    </location>
</feature>
<dbReference type="AlphaFoldDB" id="A0A7F8RPS0"/>
<feature type="compositionally biased region" description="Low complexity" evidence="1">
    <location>
        <begin position="705"/>
        <end position="714"/>
    </location>
</feature>
<dbReference type="OrthoDB" id="9837963at2759"/>
<gene>
    <name evidence="3 4" type="primary">CCDC116</name>
</gene>
<dbReference type="PANTHER" id="PTHR36861:SF1">
    <property type="entry name" value="COILED-COIL DOMAIN-CONTAINING PROTEIN 116"/>
    <property type="match status" value="1"/>
</dbReference>
<feature type="region of interest" description="Disordered" evidence="1">
    <location>
        <begin position="696"/>
        <end position="780"/>
    </location>
</feature>
<dbReference type="PANTHER" id="PTHR36861">
    <property type="entry name" value="COILED-COIL DOMAIN-CONTAINING PROTEIN 116"/>
    <property type="match status" value="1"/>
</dbReference>
<feature type="compositionally biased region" description="Polar residues" evidence="1">
    <location>
        <begin position="251"/>
        <end position="262"/>
    </location>
</feature>
<feature type="region of interest" description="Disordered" evidence="1">
    <location>
        <begin position="1"/>
        <end position="69"/>
    </location>
</feature>
<evidence type="ECO:0000313" key="3">
    <source>
        <dbReference type="RefSeq" id="XP_030895304.1"/>
    </source>
</evidence>
<feature type="compositionally biased region" description="Polar residues" evidence="1">
    <location>
        <begin position="351"/>
        <end position="362"/>
    </location>
</feature>
<dbReference type="RefSeq" id="XP_030895305.1">
    <property type="nucleotide sequence ID" value="XM_031039445.1"/>
</dbReference>
<feature type="compositionally biased region" description="Polar residues" evidence="1">
    <location>
        <begin position="769"/>
        <end position="780"/>
    </location>
</feature>
<sequence length="780" mass="85874">MTSCRHHSGYLADDEAGHTTYVARPPKKPLFPEMGQASKLGHMPHPPSRYTPPDSLRLRGHRRNPRDPRPFGSFLDFLVEGQVLDSLQTVVEEATERMTTMKTEAGVPLVEVQDPIEVPRGGRRVRARPSLSTAHRHRARPSLCTGWPNNYPSSSSSTSDSHSSFTAGWLGSHGQDSDLGTRGKGSLPSMRDRLLLEKNLKRLLKLENRGKGLGQSCFRRDSLLWDSLGSQASSQWTQTQEPPLSWFSGLLDSSTGTPQTSEPGPGEQELTFLKRGFDKEIKSLLSQPASFGLPGYCSFREPYQTLDFLAEHHLFPALQSVVRQAVDKLSGACRHDGCPLFPSEWEPPTEPNSDSTTGSKPATPTDGEEPYDVLPTQVSSSKMIRRKSTKGRGRAQPKEGGSPVSSTQVATRFRIEVTPTEEPKVPSPHPRQEAPDQDPEVQRPHIPSSGPLSSSQKAHPWRSMHPTLPAPRIVVEGSSSQTQPTTRGIAPLTSPCPGFSHHLPVLSPLASSSPNYKFMRKKPLPSISSKSTISHLSNPLYEELVSYLVEQVVSLLIYKYKFEKNLSKQLGFISFPVTETLMDLFLGFKKVKGSRICLSSKIDWSCLLRRLEEAEWARQKSRQASQHDSASQRSSHHGTIHCGAPHHGAPHHGAPHSSTESLSTLLEPATQADQEEAMESSFDSEFPDSQLLAAQEDTTAEEQEPASQQEPKPSVFSGPGVGSHQRQEVVDMDSQSDEEEEDEQEEEDFLGDNGPSQSSPEPQVEMGLSHSTNVGRSDPP</sequence>
<accession>A0A7F8RPS0</accession>
<feature type="compositionally biased region" description="Basic residues" evidence="1">
    <location>
        <begin position="383"/>
        <end position="395"/>
    </location>
</feature>
<feature type="region of interest" description="Disordered" evidence="1">
    <location>
        <begin position="124"/>
        <end position="187"/>
    </location>
</feature>
<feature type="region of interest" description="Disordered" evidence="1">
    <location>
        <begin position="620"/>
        <end position="662"/>
    </location>
</feature>
<proteinExistence type="predicted"/>
<keyword evidence="2" id="KW-1185">Reference proteome</keyword>
<organism evidence="2 4">
    <name type="scientific">Leptonychotes weddellii</name>
    <name type="common">Weddell seal</name>
    <name type="synonym">Otaria weddellii</name>
    <dbReference type="NCBI Taxonomy" id="9713"/>
    <lineage>
        <taxon>Eukaryota</taxon>
        <taxon>Metazoa</taxon>
        <taxon>Chordata</taxon>
        <taxon>Craniata</taxon>
        <taxon>Vertebrata</taxon>
        <taxon>Euteleostomi</taxon>
        <taxon>Mammalia</taxon>
        <taxon>Eutheria</taxon>
        <taxon>Laurasiatheria</taxon>
        <taxon>Carnivora</taxon>
        <taxon>Caniformia</taxon>
        <taxon>Pinnipedia</taxon>
        <taxon>Phocidae</taxon>
        <taxon>Monachinae</taxon>
        <taxon>Lobodontini</taxon>
        <taxon>Leptonychotes</taxon>
    </lineage>
</organism>
<dbReference type="GeneID" id="102727544"/>
<dbReference type="Pfam" id="PF15774">
    <property type="entry name" value="DUF4702"/>
    <property type="match status" value="1"/>
</dbReference>
<dbReference type="KEGG" id="lww:102727544"/>
<protein>
    <submittedName>
        <fullName evidence="3 4">Coiled-coil domain-containing protein 116</fullName>
    </submittedName>
</protein>
<dbReference type="Proteomes" id="UP000245341">
    <property type="component" value="Unplaced"/>
</dbReference>
<reference evidence="3 4" key="1">
    <citation type="submission" date="2025-04" db="UniProtKB">
        <authorList>
            <consortium name="RefSeq"/>
        </authorList>
    </citation>
    <scope>IDENTIFICATION</scope>
    <source>
        <tissue evidence="3 4">Liver</tissue>
    </source>
</reference>
<evidence type="ECO:0000313" key="4">
    <source>
        <dbReference type="RefSeq" id="XP_030895305.1"/>
    </source>
</evidence>
<name>A0A7F8RPS0_LEPWE</name>
<dbReference type="GO" id="GO:0005813">
    <property type="term" value="C:centrosome"/>
    <property type="evidence" value="ECO:0007669"/>
    <property type="project" value="TreeGrafter"/>
</dbReference>